<protein>
    <recommendedName>
        <fullName evidence="3">Mu-like prophage FluMu protein gp41</fullName>
    </recommendedName>
</protein>
<dbReference type="OrthoDB" id="7861635at2"/>
<dbReference type="KEGG" id="php:PhaeoP97_01875"/>
<organism evidence="1 2">
    <name type="scientific">Phaeobacter porticola</name>
    <dbReference type="NCBI Taxonomy" id="1844006"/>
    <lineage>
        <taxon>Bacteria</taxon>
        <taxon>Pseudomonadati</taxon>
        <taxon>Pseudomonadota</taxon>
        <taxon>Alphaproteobacteria</taxon>
        <taxon>Rhodobacterales</taxon>
        <taxon>Roseobacteraceae</taxon>
        <taxon>Phaeobacter</taxon>
    </lineage>
</organism>
<dbReference type="AlphaFoldDB" id="A0A1L3I590"/>
<evidence type="ECO:0000313" key="2">
    <source>
        <dbReference type="Proteomes" id="UP000183859"/>
    </source>
</evidence>
<accession>A0A1L3I590</accession>
<evidence type="ECO:0008006" key="3">
    <source>
        <dbReference type="Google" id="ProtNLM"/>
    </source>
</evidence>
<proteinExistence type="predicted"/>
<sequence>MDELPDYLTLHSNGEEDSISVSLLKGVTVDGEKRTTLTLREPSVGDHIAARQTGKNDNALAEVILIANLAEVPPDAIKVAKMKDYDRLQEALGFLNG</sequence>
<evidence type="ECO:0000313" key="1">
    <source>
        <dbReference type="EMBL" id="APG47286.1"/>
    </source>
</evidence>
<dbReference type="Pfam" id="PF10109">
    <property type="entry name" value="Phage_TAC_7"/>
    <property type="match status" value="1"/>
</dbReference>
<dbReference type="STRING" id="1844006.PhaeoP97_01875"/>
<name>A0A1L3I590_9RHOB</name>
<dbReference type="Proteomes" id="UP000183859">
    <property type="component" value="Chromosome"/>
</dbReference>
<dbReference type="RefSeq" id="WP_027247859.1">
    <property type="nucleotide sequence ID" value="NZ_CP016364.1"/>
</dbReference>
<dbReference type="EMBL" id="CP016364">
    <property type="protein sequence ID" value="APG47286.1"/>
    <property type="molecule type" value="Genomic_DNA"/>
</dbReference>
<gene>
    <name evidence="1" type="ORF">PhaeoP97_01875</name>
</gene>
<keyword evidence="2" id="KW-1185">Reference proteome</keyword>
<dbReference type="InterPro" id="IPR019289">
    <property type="entry name" value="Phage_tail_E/E"/>
</dbReference>
<reference evidence="2" key="1">
    <citation type="submission" date="2016-07" db="EMBL/GenBank/DDBJ databases">
        <title>Phaeobacter portensis sp. nov., a tropodithietic acid producing bacterium isolated from a German harbor.</title>
        <authorList>
            <person name="Freese H.M."/>
            <person name="Bunk B."/>
            <person name="Breider S."/>
            <person name="Brinkhoff T."/>
        </authorList>
    </citation>
    <scope>NUCLEOTIDE SEQUENCE [LARGE SCALE GENOMIC DNA]</scope>
    <source>
        <strain evidence="2">P97</strain>
    </source>
</reference>